<name>A0A5N6H5W7_ASPFL</name>
<sequence>MVSRTIQNCITDTYTADGSLTPISFSKLSRANHVYRSFLQVGLHLLTGTVLSDTFDRRVWYLASSSPNNLPV</sequence>
<proteinExistence type="predicted"/>
<accession>A0A5N6H5W7</accession>
<dbReference type="Proteomes" id="UP000325434">
    <property type="component" value="Unassembled WGS sequence"/>
</dbReference>
<protein>
    <submittedName>
        <fullName evidence="1">Uncharacterized protein</fullName>
    </submittedName>
</protein>
<organism evidence="1">
    <name type="scientific">Aspergillus flavus</name>
    <dbReference type="NCBI Taxonomy" id="5059"/>
    <lineage>
        <taxon>Eukaryota</taxon>
        <taxon>Fungi</taxon>
        <taxon>Dikarya</taxon>
        <taxon>Ascomycota</taxon>
        <taxon>Pezizomycotina</taxon>
        <taxon>Eurotiomycetes</taxon>
        <taxon>Eurotiomycetidae</taxon>
        <taxon>Eurotiales</taxon>
        <taxon>Aspergillaceae</taxon>
        <taxon>Aspergillus</taxon>
        <taxon>Aspergillus subgen. Circumdati</taxon>
    </lineage>
</organism>
<dbReference type="EMBL" id="ML734584">
    <property type="protein sequence ID" value="KAB8247983.1"/>
    <property type="molecule type" value="Genomic_DNA"/>
</dbReference>
<evidence type="ECO:0000313" key="1">
    <source>
        <dbReference type="EMBL" id="KAB8247983.1"/>
    </source>
</evidence>
<dbReference type="AlphaFoldDB" id="A0A5N6H5W7"/>
<reference evidence="1" key="1">
    <citation type="submission" date="2019-04" db="EMBL/GenBank/DDBJ databases">
        <title>Friends and foes A comparative genomics study of 23 Aspergillus species from section Flavi.</title>
        <authorList>
            <consortium name="DOE Joint Genome Institute"/>
            <person name="Kjaerbolling I."/>
            <person name="Vesth T."/>
            <person name="Frisvad J.C."/>
            <person name="Nybo J.L."/>
            <person name="Theobald S."/>
            <person name="Kildgaard S."/>
            <person name="Isbrandt T."/>
            <person name="Kuo A."/>
            <person name="Sato A."/>
            <person name="Lyhne E.K."/>
            <person name="Kogle M.E."/>
            <person name="Wiebenga A."/>
            <person name="Kun R.S."/>
            <person name="Lubbers R.J."/>
            <person name="Makela M.R."/>
            <person name="Barry K."/>
            <person name="Chovatia M."/>
            <person name="Clum A."/>
            <person name="Daum C."/>
            <person name="Haridas S."/>
            <person name="He G."/>
            <person name="LaButti K."/>
            <person name="Lipzen A."/>
            <person name="Mondo S."/>
            <person name="Riley R."/>
            <person name="Salamov A."/>
            <person name="Simmons B.A."/>
            <person name="Magnuson J.K."/>
            <person name="Henrissat B."/>
            <person name="Mortensen U.H."/>
            <person name="Larsen T.O."/>
            <person name="Devries R.P."/>
            <person name="Grigoriev I.V."/>
            <person name="Machida M."/>
            <person name="Baker S.E."/>
            <person name="Andersen M.R."/>
        </authorList>
    </citation>
    <scope>NUCLEOTIDE SEQUENCE [LARGE SCALE GENOMIC DNA]</scope>
    <source>
        <strain evidence="1">CBS 121.62</strain>
    </source>
</reference>
<gene>
    <name evidence="1" type="ORF">BDV35DRAFT_349445</name>
</gene>